<accession>A0ABN2JP35</accession>
<dbReference type="EMBL" id="BAAAPM010000008">
    <property type="protein sequence ID" value="GAA1733757.1"/>
    <property type="molecule type" value="Genomic_DNA"/>
</dbReference>
<keyword evidence="1" id="KW-1133">Transmembrane helix</keyword>
<reference evidence="2 3" key="1">
    <citation type="journal article" date="2019" name="Int. J. Syst. Evol. Microbiol.">
        <title>The Global Catalogue of Microorganisms (GCM) 10K type strain sequencing project: providing services to taxonomists for standard genome sequencing and annotation.</title>
        <authorList>
            <consortium name="The Broad Institute Genomics Platform"/>
            <consortium name="The Broad Institute Genome Sequencing Center for Infectious Disease"/>
            <person name="Wu L."/>
            <person name="Ma J."/>
        </authorList>
    </citation>
    <scope>NUCLEOTIDE SEQUENCE [LARGE SCALE GENOMIC DNA]</scope>
    <source>
        <strain evidence="2 3">JCM 15589</strain>
    </source>
</reference>
<feature type="transmembrane region" description="Helical" evidence="1">
    <location>
        <begin position="75"/>
        <end position="93"/>
    </location>
</feature>
<gene>
    <name evidence="2" type="ORF">GCM10009809_31400</name>
</gene>
<proteinExistence type="predicted"/>
<evidence type="ECO:0000256" key="1">
    <source>
        <dbReference type="SAM" id="Phobius"/>
    </source>
</evidence>
<evidence type="ECO:0008006" key="4">
    <source>
        <dbReference type="Google" id="ProtNLM"/>
    </source>
</evidence>
<dbReference type="Proteomes" id="UP001501138">
    <property type="component" value="Unassembled WGS sequence"/>
</dbReference>
<dbReference type="RefSeq" id="WP_344249508.1">
    <property type="nucleotide sequence ID" value="NZ_BAAAPM010000008.1"/>
</dbReference>
<evidence type="ECO:0000313" key="2">
    <source>
        <dbReference type="EMBL" id="GAA1733757.1"/>
    </source>
</evidence>
<name>A0ABN2JP35_9MICO</name>
<organism evidence="2 3">
    <name type="scientific">Isoptericola hypogeus</name>
    <dbReference type="NCBI Taxonomy" id="300179"/>
    <lineage>
        <taxon>Bacteria</taxon>
        <taxon>Bacillati</taxon>
        <taxon>Actinomycetota</taxon>
        <taxon>Actinomycetes</taxon>
        <taxon>Micrococcales</taxon>
        <taxon>Promicromonosporaceae</taxon>
        <taxon>Isoptericola</taxon>
    </lineage>
</organism>
<feature type="transmembrane region" description="Helical" evidence="1">
    <location>
        <begin position="116"/>
        <end position="140"/>
    </location>
</feature>
<feature type="transmembrane region" description="Helical" evidence="1">
    <location>
        <begin position="50"/>
        <end position="68"/>
    </location>
</feature>
<comment type="caution">
    <text evidence="2">The sequence shown here is derived from an EMBL/GenBank/DDBJ whole genome shotgun (WGS) entry which is preliminary data.</text>
</comment>
<evidence type="ECO:0000313" key="3">
    <source>
        <dbReference type="Proteomes" id="UP001501138"/>
    </source>
</evidence>
<sequence length="332" mass="34824">MAGKGALAACLAWLVGVLAPAPFSEYPYYAPLGAVVATTSTVARSVRESLQAIGALLVGAGIGLVAQVLPLPSPFGVAIAVGAALLCAGWRVLGEMGGWAPTSAIFVLILGNGDELVYVGAYAGLVVVGAAIGVCVNLLLPPLPVTPSELALDRLRDGLVEQVEALSAWLEDTGPLEPDEWERRRRALDPTIEQARVALAQMREAARANRRARHDGDRAARQDRRARELGTAAEVVDEVVRLLVTWEGEGRDDVALGPRLRPTFAVALQAFAGALRPAETDAEERASATRFAEAVDELRDVVASTRDGASDVHLVAGALVVVLRRAVDALAA</sequence>
<keyword evidence="1" id="KW-0472">Membrane</keyword>
<keyword evidence="3" id="KW-1185">Reference proteome</keyword>
<keyword evidence="1" id="KW-0812">Transmembrane</keyword>
<protein>
    <recommendedName>
        <fullName evidence="4">Aromatic acid exporter family member 1</fullName>
    </recommendedName>
</protein>